<protein>
    <submittedName>
        <fullName evidence="3">DUF4237 domain-containing protein</fullName>
    </submittedName>
</protein>
<keyword evidence="1" id="KW-0732">Signal</keyword>
<proteinExistence type="predicted"/>
<feature type="domain" description="TNT" evidence="2">
    <location>
        <begin position="102"/>
        <end position="198"/>
    </location>
</feature>
<feature type="signal peptide" evidence="1">
    <location>
        <begin position="1"/>
        <end position="20"/>
    </location>
</feature>
<evidence type="ECO:0000256" key="1">
    <source>
        <dbReference type="SAM" id="SignalP"/>
    </source>
</evidence>
<dbReference type="InterPro" id="IPR053024">
    <property type="entry name" value="Fungal_surface_NADase"/>
</dbReference>
<feature type="chain" id="PRO_5024457850" evidence="1">
    <location>
        <begin position="21"/>
        <end position="205"/>
    </location>
</feature>
<dbReference type="EMBL" id="VWSH01000004">
    <property type="protein sequence ID" value="KAA5532496.1"/>
    <property type="molecule type" value="Genomic_DNA"/>
</dbReference>
<dbReference type="PANTHER" id="PTHR42059:SF1">
    <property type="entry name" value="TNT DOMAIN-CONTAINING PROTEIN"/>
    <property type="match status" value="1"/>
</dbReference>
<dbReference type="PANTHER" id="PTHR42059">
    <property type="entry name" value="TNT DOMAIN-CONTAINING PROTEIN"/>
    <property type="match status" value="1"/>
</dbReference>
<comment type="caution">
    <text evidence="3">The sequence shown here is derived from an EMBL/GenBank/DDBJ whole genome shotgun (WGS) entry which is preliminary data.</text>
</comment>
<organism evidence="3 4">
    <name type="scientific">Taibaiella lutea</name>
    <dbReference type="NCBI Taxonomy" id="2608001"/>
    <lineage>
        <taxon>Bacteria</taxon>
        <taxon>Pseudomonadati</taxon>
        <taxon>Bacteroidota</taxon>
        <taxon>Chitinophagia</taxon>
        <taxon>Chitinophagales</taxon>
        <taxon>Chitinophagaceae</taxon>
        <taxon>Taibaiella</taxon>
    </lineage>
</organism>
<dbReference type="AlphaFoldDB" id="A0A5M6CBD6"/>
<accession>A0A5M6CBD6</accession>
<sequence>MKQFKVLLFVALLMPFLTTAQQTTQPKLQTKTLSSAIVRGVSFDTFKAVSALTDTSLKTIAAVAWQLWKMEQWATLETLFKVNNLNGGWPPNNGAVYSKIVTLDSGVLVDRYGGKVVDGVFTDQWGRFVAPAGEPFKDRSLQDTARTYPYHVYRIIKTIPNVNEGTAIPWFGQVGLGLQYQLPYTINDLVQNGYLQNIPDVTQPR</sequence>
<dbReference type="RefSeq" id="WP_150033999.1">
    <property type="nucleotide sequence ID" value="NZ_VWSH01000004.1"/>
</dbReference>
<dbReference type="InterPro" id="IPR025331">
    <property type="entry name" value="TNT"/>
</dbReference>
<evidence type="ECO:0000313" key="4">
    <source>
        <dbReference type="Proteomes" id="UP000323632"/>
    </source>
</evidence>
<dbReference type="Pfam" id="PF14021">
    <property type="entry name" value="TNT"/>
    <property type="match status" value="1"/>
</dbReference>
<dbReference type="GO" id="GO:0050135">
    <property type="term" value="F:NADP+ nucleosidase activity"/>
    <property type="evidence" value="ECO:0007669"/>
    <property type="project" value="InterPro"/>
</dbReference>
<evidence type="ECO:0000259" key="2">
    <source>
        <dbReference type="Pfam" id="PF14021"/>
    </source>
</evidence>
<gene>
    <name evidence="3" type="ORF">F0919_17070</name>
</gene>
<evidence type="ECO:0000313" key="3">
    <source>
        <dbReference type="EMBL" id="KAA5532496.1"/>
    </source>
</evidence>
<reference evidence="3 4" key="1">
    <citation type="submission" date="2019-09" db="EMBL/GenBank/DDBJ databases">
        <title>Genome sequence and assembly of Taibaiella sp.</title>
        <authorList>
            <person name="Chhetri G."/>
        </authorList>
    </citation>
    <scope>NUCLEOTIDE SEQUENCE [LARGE SCALE GENOMIC DNA]</scope>
    <source>
        <strain evidence="3 4">KVB11</strain>
    </source>
</reference>
<keyword evidence="4" id="KW-1185">Reference proteome</keyword>
<name>A0A5M6CBD6_9BACT</name>
<dbReference type="Proteomes" id="UP000323632">
    <property type="component" value="Unassembled WGS sequence"/>
</dbReference>